<keyword evidence="1" id="KW-0812">Transmembrane</keyword>
<dbReference type="Proteomes" id="UP000253083">
    <property type="component" value="Unassembled WGS sequence"/>
</dbReference>
<keyword evidence="3" id="KW-1185">Reference proteome</keyword>
<organism evidence="2 3">
    <name type="scientific">Arenicella xantha</name>
    <dbReference type="NCBI Taxonomy" id="644221"/>
    <lineage>
        <taxon>Bacteria</taxon>
        <taxon>Pseudomonadati</taxon>
        <taxon>Pseudomonadota</taxon>
        <taxon>Gammaproteobacteria</taxon>
        <taxon>Arenicellales</taxon>
        <taxon>Arenicellaceae</taxon>
        <taxon>Arenicella</taxon>
    </lineage>
</organism>
<keyword evidence="1" id="KW-0472">Membrane</keyword>
<protein>
    <recommendedName>
        <fullName evidence="4">TrbL/VirB6 plasmid conjugal transfer protein</fullName>
    </recommendedName>
</protein>
<reference evidence="2 3" key="1">
    <citation type="submission" date="2018-06" db="EMBL/GenBank/DDBJ databases">
        <title>Genomic Encyclopedia of Type Strains, Phase IV (KMG-IV): sequencing the most valuable type-strain genomes for metagenomic binning, comparative biology and taxonomic classification.</title>
        <authorList>
            <person name="Goeker M."/>
        </authorList>
    </citation>
    <scope>NUCLEOTIDE SEQUENCE [LARGE SCALE GENOMIC DNA]</scope>
    <source>
        <strain evidence="2 3">DSM 24032</strain>
    </source>
</reference>
<dbReference type="AlphaFoldDB" id="A0A395JPU1"/>
<comment type="caution">
    <text evidence="2">The sequence shown here is derived from an EMBL/GenBank/DDBJ whole genome shotgun (WGS) entry which is preliminary data.</text>
</comment>
<sequence>MSITLRSIGLLGALLFGVLFSATFASPELIEESARDFVKYQIAKEVQAKQQLLSDSTVANKALEMAEKLGMESEQIQEDLDNNLPERIATVLASLCGYDCEKKKAITQSITTAYLERIKNINSAQETLGKIVKGKYLEIVGNLRFDLRIFLGTNFVMFTVLLAISFAKPQAISHLFLPGVLLLFATLLSSLIYVFGQDWFYTILYNDYMGFGYLAYIGVIFAGLVDIVFNRARITTEIINGIASAIGSAFSVVSC</sequence>
<dbReference type="InParanoid" id="A0A395JPU1"/>
<gene>
    <name evidence="2" type="ORF">DFR28_1011051</name>
</gene>
<feature type="transmembrane region" description="Helical" evidence="1">
    <location>
        <begin position="208"/>
        <end position="229"/>
    </location>
</feature>
<evidence type="ECO:0000313" key="2">
    <source>
        <dbReference type="EMBL" id="RBP53664.1"/>
    </source>
</evidence>
<feature type="transmembrane region" description="Helical" evidence="1">
    <location>
        <begin position="149"/>
        <end position="167"/>
    </location>
</feature>
<name>A0A395JPU1_9GAMM</name>
<proteinExistence type="predicted"/>
<feature type="transmembrane region" description="Helical" evidence="1">
    <location>
        <begin position="174"/>
        <end position="196"/>
    </location>
</feature>
<dbReference type="OrthoDB" id="8820879at2"/>
<evidence type="ECO:0000256" key="1">
    <source>
        <dbReference type="SAM" id="Phobius"/>
    </source>
</evidence>
<evidence type="ECO:0000313" key="3">
    <source>
        <dbReference type="Proteomes" id="UP000253083"/>
    </source>
</evidence>
<dbReference type="EMBL" id="QNRT01000001">
    <property type="protein sequence ID" value="RBP53664.1"/>
    <property type="molecule type" value="Genomic_DNA"/>
</dbReference>
<evidence type="ECO:0008006" key="4">
    <source>
        <dbReference type="Google" id="ProtNLM"/>
    </source>
</evidence>
<dbReference type="RefSeq" id="WP_113953213.1">
    <property type="nucleotide sequence ID" value="NZ_QNRT01000001.1"/>
</dbReference>
<keyword evidence="1" id="KW-1133">Transmembrane helix</keyword>
<accession>A0A395JPU1</accession>